<keyword evidence="2" id="KW-1185">Reference proteome</keyword>
<sequence length="236" mass="24924">MTKEEGEAQRKERQKNEAILEALADERVVDEESFQRAVRARQRRALEDEEKEKLELAEASGAAPSLTIDAPPAEADSSASTPMDTPTTSASEAALLPDMASSINATENPAAAAETAPTSASAFAAPEPTTCSAKHVGKPTPDTNGTTNKSKDSPKLPQPKRWAQDEGAKEYPISTERAEAIARWVREAPLVIEGAGGGKKKKRSGKGKGKPLGLAKEMSGLSVATEATEEGDEEVD</sequence>
<name>A0ACC3CWT9_9PEZI</name>
<organism evidence="1 2">
    <name type="scientific">Coniosporium uncinatum</name>
    <dbReference type="NCBI Taxonomy" id="93489"/>
    <lineage>
        <taxon>Eukaryota</taxon>
        <taxon>Fungi</taxon>
        <taxon>Dikarya</taxon>
        <taxon>Ascomycota</taxon>
        <taxon>Pezizomycotina</taxon>
        <taxon>Dothideomycetes</taxon>
        <taxon>Dothideomycetes incertae sedis</taxon>
        <taxon>Coniosporium</taxon>
    </lineage>
</organism>
<protein>
    <submittedName>
        <fullName evidence="1">Uncharacterized protein</fullName>
    </submittedName>
</protein>
<comment type="caution">
    <text evidence="1">The sequence shown here is derived from an EMBL/GenBank/DDBJ whole genome shotgun (WGS) entry which is preliminary data.</text>
</comment>
<reference evidence="1" key="1">
    <citation type="submission" date="2024-09" db="EMBL/GenBank/DDBJ databases">
        <title>Black Yeasts Isolated from many extreme environments.</title>
        <authorList>
            <person name="Coleine C."/>
            <person name="Stajich J.E."/>
            <person name="Selbmann L."/>
        </authorList>
    </citation>
    <scope>NUCLEOTIDE SEQUENCE</scope>
    <source>
        <strain evidence="1">CCFEE 5737</strain>
    </source>
</reference>
<dbReference type="Proteomes" id="UP001186974">
    <property type="component" value="Unassembled WGS sequence"/>
</dbReference>
<proteinExistence type="predicted"/>
<accession>A0ACC3CWT9</accession>
<evidence type="ECO:0000313" key="1">
    <source>
        <dbReference type="EMBL" id="KAK3046966.1"/>
    </source>
</evidence>
<evidence type="ECO:0000313" key="2">
    <source>
        <dbReference type="Proteomes" id="UP001186974"/>
    </source>
</evidence>
<dbReference type="EMBL" id="JAWDJW010010403">
    <property type="protein sequence ID" value="KAK3046966.1"/>
    <property type="molecule type" value="Genomic_DNA"/>
</dbReference>
<gene>
    <name evidence="1" type="ORF">LTS18_013250</name>
</gene>